<dbReference type="Pfam" id="PF10056">
    <property type="entry name" value="DUF2293"/>
    <property type="match status" value="1"/>
</dbReference>
<evidence type="ECO:0000256" key="1">
    <source>
        <dbReference type="SAM" id="MobiDB-lite"/>
    </source>
</evidence>
<sequence>MARVSVNHHGFRQGAHGSSALDRTKAARKKKPYKVVMEVVTQEKKKLRSVMTYTANAPSGYTFVPLGNPDLTEYCKETCRRRNLTAHIVTAQPKKNAQTNRRNPQIDTQRIGYHFPNVVIEEACTILGYTWRKGQFIKIVNNSEETRIARNLRDYDERMRLDGRPLTERDTKDQIRNAIREVFPKIPEADMEGIVNHAFEEGSNRVGNAEGLSLSRRVQLAVGAFIRHQYTQYDTILKTTGSWPEARQRVQSSVYSKFKEWRDEADDKRELEETFRETIVIDDEDDEDSVTSDEQSLDGREPSLEIISSQATVRELQPESFIQCPRVSGDAVSVVPRRIIYLQPYSSAVGNSSNTYAHIPRQMTRLHNPPSLLSAGAAPQTPPEAEYIPSVRSAQPRPPAPKVVQDADGSWYNLKPITQSPRVPLGSEYISSSSSTPYLPRDSYRDPQHPAEQASYQLPIPKERLRAGLPLSQLTNSNVRYVQSPQRNNSIDAAYANRPSQLQPQSRASGSDVVLPSIEREPQPNSPRRYQNAPPDTDRVRIRPAMSRHQSVAESPKRKAFPASIYEVDDRHYEHVSKRVKPMDSFHMQRPDVPQYLHGHSPLDSHIRPRAPHPHETIDLTSSPLRPYETRKEMQLLPAPSYTLAVPGGQPYASAQPRVYSTRPHAYEDSYAVNERPRYVAEGNTYGYDRSRLH</sequence>
<feature type="domain" description="DUF2293" evidence="2">
    <location>
        <begin position="178"/>
        <end position="262"/>
    </location>
</feature>
<proteinExistence type="predicted"/>
<keyword evidence="4" id="KW-1185">Reference proteome</keyword>
<evidence type="ECO:0000313" key="3">
    <source>
        <dbReference type="EMBL" id="KAH7116063.1"/>
    </source>
</evidence>
<dbReference type="AlphaFoldDB" id="A0A9P9DBE8"/>
<dbReference type="OrthoDB" id="5288828at2759"/>
<evidence type="ECO:0000313" key="4">
    <source>
        <dbReference type="Proteomes" id="UP000700596"/>
    </source>
</evidence>
<evidence type="ECO:0000259" key="2">
    <source>
        <dbReference type="Pfam" id="PF10056"/>
    </source>
</evidence>
<dbReference type="Proteomes" id="UP000700596">
    <property type="component" value="Unassembled WGS sequence"/>
</dbReference>
<comment type="caution">
    <text evidence="3">The sequence shown here is derived from an EMBL/GenBank/DDBJ whole genome shotgun (WGS) entry which is preliminary data.</text>
</comment>
<name>A0A9P9DBE8_9PLEO</name>
<feature type="region of interest" description="Disordered" evidence="1">
    <location>
        <begin position="422"/>
        <end position="460"/>
    </location>
</feature>
<dbReference type="InterPro" id="IPR018744">
    <property type="entry name" value="DUF2293"/>
</dbReference>
<feature type="region of interest" description="Disordered" evidence="1">
    <location>
        <begin position="497"/>
        <end position="558"/>
    </location>
</feature>
<gene>
    <name evidence="3" type="ORF">B0J11DRAFT_539080</name>
</gene>
<feature type="compositionally biased region" description="Polar residues" evidence="1">
    <location>
        <begin position="498"/>
        <end position="509"/>
    </location>
</feature>
<organism evidence="3 4">
    <name type="scientific">Dendryphion nanum</name>
    <dbReference type="NCBI Taxonomy" id="256645"/>
    <lineage>
        <taxon>Eukaryota</taxon>
        <taxon>Fungi</taxon>
        <taxon>Dikarya</taxon>
        <taxon>Ascomycota</taxon>
        <taxon>Pezizomycotina</taxon>
        <taxon>Dothideomycetes</taxon>
        <taxon>Pleosporomycetidae</taxon>
        <taxon>Pleosporales</taxon>
        <taxon>Torulaceae</taxon>
        <taxon>Dendryphion</taxon>
    </lineage>
</organism>
<accession>A0A9P9DBE8</accession>
<feature type="region of interest" description="Disordered" evidence="1">
    <location>
        <begin position="1"/>
        <end position="27"/>
    </location>
</feature>
<dbReference type="PANTHER" id="PTHR38113">
    <property type="match status" value="1"/>
</dbReference>
<protein>
    <recommendedName>
        <fullName evidence="2">DUF2293 domain-containing protein</fullName>
    </recommendedName>
</protein>
<dbReference type="PANTHER" id="PTHR38113:SF1">
    <property type="entry name" value="DUF2293 DOMAIN-CONTAINING PROTEIN"/>
    <property type="match status" value="1"/>
</dbReference>
<dbReference type="EMBL" id="JAGMWT010000015">
    <property type="protein sequence ID" value="KAH7116063.1"/>
    <property type="molecule type" value="Genomic_DNA"/>
</dbReference>
<reference evidence="3" key="1">
    <citation type="journal article" date="2021" name="Nat. Commun.">
        <title>Genetic determinants of endophytism in the Arabidopsis root mycobiome.</title>
        <authorList>
            <person name="Mesny F."/>
            <person name="Miyauchi S."/>
            <person name="Thiergart T."/>
            <person name="Pickel B."/>
            <person name="Atanasova L."/>
            <person name="Karlsson M."/>
            <person name="Huettel B."/>
            <person name="Barry K.W."/>
            <person name="Haridas S."/>
            <person name="Chen C."/>
            <person name="Bauer D."/>
            <person name="Andreopoulos W."/>
            <person name="Pangilinan J."/>
            <person name="LaButti K."/>
            <person name="Riley R."/>
            <person name="Lipzen A."/>
            <person name="Clum A."/>
            <person name="Drula E."/>
            <person name="Henrissat B."/>
            <person name="Kohler A."/>
            <person name="Grigoriev I.V."/>
            <person name="Martin F.M."/>
            <person name="Hacquard S."/>
        </authorList>
    </citation>
    <scope>NUCLEOTIDE SEQUENCE</scope>
    <source>
        <strain evidence="3">MPI-CAGE-CH-0243</strain>
    </source>
</reference>